<reference evidence="5" key="2">
    <citation type="submission" date="2020-09" db="EMBL/GenBank/DDBJ databases">
        <authorList>
            <person name="Sun Q."/>
            <person name="Ohkuma M."/>
        </authorList>
    </citation>
    <scope>NUCLEOTIDE SEQUENCE</scope>
    <source>
        <strain evidence="5">JCM 19596</strain>
    </source>
</reference>
<evidence type="ECO:0000313" key="6">
    <source>
        <dbReference type="Proteomes" id="UP000607197"/>
    </source>
</evidence>
<dbReference type="EMBL" id="BMPG01000005">
    <property type="protein sequence ID" value="GGL69811.1"/>
    <property type="molecule type" value="Genomic_DNA"/>
</dbReference>
<comment type="caution">
    <text evidence="5">The sequence shown here is derived from an EMBL/GenBank/DDBJ whole genome shotgun (WGS) entry which is preliminary data.</text>
</comment>
<dbReference type="GO" id="GO:0016747">
    <property type="term" value="F:acyltransferase activity, transferring groups other than amino-acyl groups"/>
    <property type="evidence" value="ECO:0007669"/>
    <property type="project" value="InterPro"/>
</dbReference>
<protein>
    <recommendedName>
        <fullName evidence="4">N-acetyltransferase domain-containing protein</fullName>
    </recommendedName>
</protein>
<organism evidence="5 6">
    <name type="scientific">Halocalculus aciditolerans</name>
    <dbReference type="NCBI Taxonomy" id="1383812"/>
    <lineage>
        <taxon>Archaea</taxon>
        <taxon>Methanobacteriati</taxon>
        <taxon>Methanobacteriota</taxon>
        <taxon>Stenosarchaea group</taxon>
        <taxon>Halobacteria</taxon>
        <taxon>Halobacteriales</taxon>
        <taxon>Halobacteriaceae</taxon>
        <taxon>Halocalculus</taxon>
    </lineage>
</organism>
<evidence type="ECO:0000256" key="1">
    <source>
        <dbReference type="ARBA" id="ARBA00022679"/>
    </source>
</evidence>
<proteinExistence type="predicted"/>
<dbReference type="InterPro" id="IPR050832">
    <property type="entry name" value="Bact_Acetyltransf"/>
</dbReference>
<dbReference type="InterPro" id="IPR016181">
    <property type="entry name" value="Acyl_CoA_acyltransferase"/>
</dbReference>
<feature type="domain" description="N-acetyltransferase" evidence="4">
    <location>
        <begin position="4"/>
        <end position="170"/>
    </location>
</feature>
<evidence type="ECO:0000259" key="4">
    <source>
        <dbReference type="PROSITE" id="PS51186"/>
    </source>
</evidence>
<dbReference type="InterPro" id="IPR000182">
    <property type="entry name" value="GNAT_dom"/>
</dbReference>
<dbReference type="Gene3D" id="3.40.630.30">
    <property type="match status" value="1"/>
</dbReference>
<evidence type="ECO:0000256" key="3">
    <source>
        <dbReference type="SAM" id="MobiDB-lite"/>
    </source>
</evidence>
<feature type="region of interest" description="Disordered" evidence="3">
    <location>
        <begin position="151"/>
        <end position="187"/>
    </location>
</feature>
<dbReference type="PANTHER" id="PTHR43877">
    <property type="entry name" value="AMINOALKYLPHOSPHONATE N-ACETYLTRANSFERASE-RELATED-RELATED"/>
    <property type="match status" value="1"/>
</dbReference>
<keyword evidence="6" id="KW-1185">Reference proteome</keyword>
<feature type="compositionally biased region" description="Basic and acidic residues" evidence="3">
    <location>
        <begin position="174"/>
        <end position="187"/>
    </location>
</feature>
<dbReference type="PROSITE" id="PS51186">
    <property type="entry name" value="GNAT"/>
    <property type="match status" value="1"/>
</dbReference>
<evidence type="ECO:0000313" key="5">
    <source>
        <dbReference type="EMBL" id="GGL69811.1"/>
    </source>
</evidence>
<dbReference type="PANTHER" id="PTHR43877:SF1">
    <property type="entry name" value="ACETYLTRANSFERASE"/>
    <property type="match status" value="1"/>
</dbReference>
<dbReference type="OrthoDB" id="11597at2157"/>
<keyword evidence="2" id="KW-0012">Acyltransferase</keyword>
<dbReference type="RefSeq" id="WP_188980349.1">
    <property type="nucleotide sequence ID" value="NZ_BMPG01000005.1"/>
</dbReference>
<name>A0A830FMA3_9EURY</name>
<keyword evidence="1" id="KW-0808">Transferase</keyword>
<sequence length="187" mass="19437">MDSATVRSANAGDARGVRHVARAAGRAARADAVTDATLDDVFDDTYTEDAIRTAVRESACYYVAVLDADAAKTTDVIGFIHATVDPDAPSTATVHDVAVLPEFWREGVGAALLKAAEHALRAAGVTALTAAPLDGNEVGSAFFRGRGFDPDGDTTGFGDAPATEHTKAFTGPLEPEHDHPSRSSESL</sequence>
<dbReference type="Proteomes" id="UP000607197">
    <property type="component" value="Unassembled WGS sequence"/>
</dbReference>
<reference evidence="5" key="1">
    <citation type="journal article" date="2014" name="Int. J. Syst. Evol. Microbiol.">
        <title>Complete genome sequence of Corynebacterium casei LMG S-19264T (=DSM 44701T), isolated from a smear-ripened cheese.</title>
        <authorList>
            <consortium name="US DOE Joint Genome Institute (JGI-PGF)"/>
            <person name="Walter F."/>
            <person name="Albersmeier A."/>
            <person name="Kalinowski J."/>
            <person name="Ruckert C."/>
        </authorList>
    </citation>
    <scope>NUCLEOTIDE SEQUENCE</scope>
    <source>
        <strain evidence="5">JCM 19596</strain>
    </source>
</reference>
<dbReference type="AlphaFoldDB" id="A0A830FMA3"/>
<dbReference type="CDD" id="cd04301">
    <property type="entry name" value="NAT_SF"/>
    <property type="match status" value="1"/>
</dbReference>
<dbReference type="Pfam" id="PF00583">
    <property type="entry name" value="Acetyltransf_1"/>
    <property type="match status" value="1"/>
</dbReference>
<dbReference type="SUPFAM" id="SSF55729">
    <property type="entry name" value="Acyl-CoA N-acyltransferases (Nat)"/>
    <property type="match status" value="1"/>
</dbReference>
<evidence type="ECO:0000256" key="2">
    <source>
        <dbReference type="ARBA" id="ARBA00023315"/>
    </source>
</evidence>
<gene>
    <name evidence="5" type="ORF">GCM10009039_29770</name>
</gene>
<accession>A0A830FMA3</accession>